<accession>A0A388JK57</accession>
<evidence type="ECO:0000256" key="1">
    <source>
        <dbReference type="SAM" id="MobiDB-lite"/>
    </source>
</evidence>
<comment type="caution">
    <text evidence="2">The sequence shown here is derived from an EMBL/GenBank/DDBJ whole genome shotgun (WGS) entry which is preliminary data.</text>
</comment>
<dbReference type="EMBL" id="BFEA01003242">
    <property type="protein sequence ID" value="GBG43979.1"/>
    <property type="molecule type" value="Genomic_DNA"/>
</dbReference>
<feature type="region of interest" description="Disordered" evidence="1">
    <location>
        <begin position="1"/>
        <end position="59"/>
    </location>
</feature>
<dbReference type="Proteomes" id="UP000265515">
    <property type="component" value="Unassembled WGS sequence"/>
</dbReference>
<protein>
    <recommendedName>
        <fullName evidence="4">Reverse transcriptase domain-containing protein</fullName>
    </recommendedName>
</protein>
<feature type="non-terminal residue" evidence="2">
    <location>
        <position position="765"/>
    </location>
</feature>
<sequence>MASGGHREGDRQARRSYTPDRGRREYRENSRERHSTADGRGRESRRDLSAGDAPRRGPPVCFGYKVIGHYRSDCWRFWTDPTTRPQMEADGYICPPEFGKRGRSASPLRAQTPTMVNQPAAHNRIDEIGRSVASLQEYVEMERVRRMEREQRRREREEARRAKEEFRRAEEERRARKAEKQRKQEEEKMAMAKAVEVQLSLRLGGIREDIHTEVRRAVTATVTKNQIGTTTELPGKGKEKAVEDVPSSSETASEVEAITEGTEKLTIQEKRKTGEDLPVGDSPKVTTPTKCASRKVSVRPLCLADRLQRNRTRVRKANRGVATRSLTAVKQPARDLAMERMVYLDQTRRELSKLEYDRLRAIRRDEDVNYTTKVQAIFDIADQRALLRYGEALPEPEPFVNLDNVDGHSSLPHPRVRGHVRFRLRELPGLPPLLANANNVPKAQRNHRLMMLGSKISEAFKLWPNAKGQSVLCSIQELSKCMTACCISTSGGLDRREVFDLKTRLDGLVLTPLDWNPGETLVMCPLLYYEGMMSLFIRNDGYLPVEGKVSTVLEEMKADLELDGLTEFARWDKKGTIGQAYAMPKHKDLDKFRPICPSYPEPTARTSRVVAKGLNHLLFNLPQDWHFNLKAVSDLKTTFEKFNWNIEKWNVEPEIEARSFDIKDMFSLLPHQDILDAVDWILDFHTSKNHVFVGVNTRGRGATFGQTTGYDHWRRLDFGEIRKFVVFELTHTFRTALGVLLQQKVGIPMGKSTSPPLACIMCARA</sequence>
<evidence type="ECO:0000313" key="2">
    <source>
        <dbReference type="EMBL" id="GBG43979.1"/>
    </source>
</evidence>
<feature type="region of interest" description="Disordered" evidence="1">
    <location>
        <begin position="229"/>
        <end position="259"/>
    </location>
</feature>
<proteinExistence type="predicted"/>
<name>A0A388JK57_CHABU</name>
<feature type="compositionally biased region" description="Basic and acidic residues" evidence="1">
    <location>
        <begin position="1"/>
        <end position="55"/>
    </location>
</feature>
<evidence type="ECO:0000313" key="3">
    <source>
        <dbReference type="Proteomes" id="UP000265515"/>
    </source>
</evidence>
<reference evidence="2 3" key="1">
    <citation type="journal article" date="2018" name="Cell">
        <title>The Chara Genome: Secondary Complexity and Implications for Plant Terrestrialization.</title>
        <authorList>
            <person name="Nishiyama T."/>
            <person name="Sakayama H."/>
            <person name="Vries J.D."/>
            <person name="Buschmann H."/>
            <person name="Saint-Marcoux D."/>
            <person name="Ullrich K.K."/>
            <person name="Haas F.B."/>
            <person name="Vanderstraeten L."/>
            <person name="Becker D."/>
            <person name="Lang D."/>
            <person name="Vosolsobe S."/>
            <person name="Rombauts S."/>
            <person name="Wilhelmsson P.K.I."/>
            <person name="Janitza P."/>
            <person name="Kern R."/>
            <person name="Heyl A."/>
            <person name="Rumpler F."/>
            <person name="Villalobos L.I.A.C."/>
            <person name="Clay J.M."/>
            <person name="Skokan R."/>
            <person name="Toyoda A."/>
            <person name="Suzuki Y."/>
            <person name="Kagoshima H."/>
            <person name="Schijlen E."/>
            <person name="Tajeshwar N."/>
            <person name="Catarino B."/>
            <person name="Hetherington A.J."/>
            <person name="Saltykova A."/>
            <person name="Bonnot C."/>
            <person name="Breuninger H."/>
            <person name="Symeonidi A."/>
            <person name="Radhakrishnan G.V."/>
            <person name="Van Nieuwerburgh F."/>
            <person name="Deforce D."/>
            <person name="Chang C."/>
            <person name="Karol K.G."/>
            <person name="Hedrich R."/>
            <person name="Ulvskov P."/>
            <person name="Glockner G."/>
            <person name="Delwiche C.F."/>
            <person name="Petrasek J."/>
            <person name="Van de Peer Y."/>
            <person name="Friml J."/>
            <person name="Beilby M."/>
            <person name="Dolan L."/>
            <person name="Kohara Y."/>
            <person name="Sugano S."/>
            <person name="Fujiyama A."/>
            <person name="Delaux P.-M."/>
            <person name="Quint M."/>
            <person name="TheiBen G."/>
            <person name="Hagemann M."/>
            <person name="Harholt J."/>
            <person name="Dunand C."/>
            <person name="Zachgo S."/>
            <person name="Langdale J."/>
            <person name="Maumus F."/>
            <person name="Straeten D.V.D."/>
            <person name="Gould S.B."/>
            <person name="Rensing S.A."/>
        </authorList>
    </citation>
    <scope>NUCLEOTIDE SEQUENCE [LARGE SCALE GENOMIC DNA]</scope>
    <source>
        <strain evidence="2 3">S276</strain>
    </source>
</reference>
<gene>
    <name evidence="2" type="ORF">CBR_g77533</name>
</gene>
<keyword evidence="3" id="KW-1185">Reference proteome</keyword>
<organism evidence="2 3">
    <name type="scientific">Chara braunii</name>
    <name type="common">Braun's stonewort</name>
    <dbReference type="NCBI Taxonomy" id="69332"/>
    <lineage>
        <taxon>Eukaryota</taxon>
        <taxon>Viridiplantae</taxon>
        <taxon>Streptophyta</taxon>
        <taxon>Charophyceae</taxon>
        <taxon>Charales</taxon>
        <taxon>Characeae</taxon>
        <taxon>Chara</taxon>
    </lineage>
</organism>
<dbReference type="Gramene" id="GBG43979">
    <property type="protein sequence ID" value="GBG43979"/>
    <property type="gene ID" value="CBR_g77533"/>
</dbReference>
<evidence type="ECO:0008006" key="4">
    <source>
        <dbReference type="Google" id="ProtNLM"/>
    </source>
</evidence>
<dbReference type="AlphaFoldDB" id="A0A388JK57"/>
<feature type="region of interest" description="Disordered" evidence="1">
    <location>
        <begin position="149"/>
        <end position="187"/>
    </location>
</feature>
<feature type="compositionally biased region" description="Basic and acidic residues" evidence="1">
    <location>
        <begin position="149"/>
        <end position="174"/>
    </location>
</feature>